<feature type="transmembrane region" description="Helical" evidence="1">
    <location>
        <begin position="41"/>
        <end position="60"/>
    </location>
</feature>
<dbReference type="Pfam" id="PF02517">
    <property type="entry name" value="Rce1-like"/>
    <property type="match status" value="1"/>
</dbReference>
<feature type="domain" description="CAAX prenyl protease 2/Lysostaphin resistance protein A-like" evidence="3">
    <location>
        <begin position="179"/>
        <end position="276"/>
    </location>
</feature>
<feature type="signal peptide" evidence="2">
    <location>
        <begin position="1"/>
        <end position="22"/>
    </location>
</feature>
<name>A0ABQ4E1S6_9ACTN</name>
<proteinExistence type="predicted"/>
<dbReference type="PANTHER" id="PTHR43592:SF15">
    <property type="entry name" value="CAAX AMINO TERMINAL PROTEASE FAMILY PROTEIN"/>
    <property type="match status" value="1"/>
</dbReference>
<feature type="transmembrane region" description="Helical" evidence="1">
    <location>
        <begin position="103"/>
        <end position="120"/>
    </location>
</feature>
<sequence>MRKRIFTGVGLALLLVAPVALALFAGPDVRTSADAEAPAKPLAGIVAALVVGLLLVRLVPLRLPAIAPADAADRPALTRQALGLVVLALLLPALVLAVDPGIWYGPIKLALFLGGAALVLRIWRTGWRGGPTHRRSLPTRWYRLGPLPALLGWAYLLYYSPLAGSEDVSGYREYDRIYLLSAMLFTFVTASLTEEIFYRVLLQTRLEALYGRWPAIVASTMLFAVMHVHRIGDGPLWEMVAVMLAWNGGFGLLMGYLWARYRNVWAIVAAHTAVNSLSLLPVVLG</sequence>
<feature type="transmembrane region" description="Helical" evidence="1">
    <location>
        <begin position="264"/>
        <end position="284"/>
    </location>
</feature>
<keyword evidence="1" id="KW-0472">Membrane</keyword>
<dbReference type="InterPro" id="IPR003675">
    <property type="entry name" value="Rce1/LyrA-like_dom"/>
</dbReference>
<feature type="transmembrane region" description="Helical" evidence="1">
    <location>
        <begin position="141"/>
        <end position="158"/>
    </location>
</feature>
<feature type="transmembrane region" description="Helical" evidence="1">
    <location>
        <begin position="235"/>
        <end position="257"/>
    </location>
</feature>
<comment type="caution">
    <text evidence="4">The sequence shown here is derived from an EMBL/GenBank/DDBJ whole genome shotgun (WGS) entry which is preliminary data.</text>
</comment>
<evidence type="ECO:0000313" key="5">
    <source>
        <dbReference type="Proteomes" id="UP000646749"/>
    </source>
</evidence>
<feature type="transmembrane region" description="Helical" evidence="1">
    <location>
        <begin position="210"/>
        <end position="229"/>
    </location>
</feature>
<keyword evidence="2" id="KW-0732">Signal</keyword>
<dbReference type="PANTHER" id="PTHR43592">
    <property type="entry name" value="CAAX AMINO TERMINAL PROTEASE"/>
    <property type="match status" value="1"/>
</dbReference>
<dbReference type="RefSeq" id="WP_203867155.1">
    <property type="nucleotide sequence ID" value="NZ_BONW01000016.1"/>
</dbReference>
<reference evidence="4 5" key="1">
    <citation type="submission" date="2021-01" db="EMBL/GenBank/DDBJ databases">
        <title>Whole genome shotgun sequence of Plantactinospora endophytica NBRC 110450.</title>
        <authorList>
            <person name="Komaki H."/>
            <person name="Tamura T."/>
        </authorList>
    </citation>
    <scope>NUCLEOTIDE SEQUENCE [LARGE SCALE GENOMIC DNA]</scope>
    <source>
        <strain evidence="4 5">NBRC 110450</strain>
    </source>
</reference>
<feature type="transmembrane region" description="Helical" evidence="1">
    <location>
        <begin position="178"/>
        <end position="198"/>
    </location>
</feature>
<accession>A0ABQ4E1S6</accession>
<dbReference type="EMBL" id="BONW01000016">
    <property type="protein sequence ID" value="GIG88656.1"/>
    <property type="molecule type" value="Genomic_DNA"/>
</dbReference>
<gene>
    <name evidence="4" type="ORF">Pen02_35920</name>
</gene>
<dbReference type="Proteomes" id="UP000646749">
    <property type="component" value="Unassembled WGS sequence"/>
</dbReference>
<keyword evidence="1" id="KW-1133">Transmembrane helix</keyword>
<evidence type="ECO:0000313" key="4">
    <source>
        <dbReference type="EMBL" id="GIG88656.1"/>
    </source>
</evidence>
<keyword evidence="5" id="KW-1185">Reference proteome</keyword>
<evidence type="ECO:0000259" key="3">
    <source>
        <dbReference type="Pfam" id="PF02517"/>
    </source>
</evidence>
<protein>
    <recommendedName>
        <fullName evidence="3">CAAX prenyl protease 2/Lysostaphin resistance protein A-like domain-containing protein</fullName>
    </recommendedName>
</protein>
<feature type="chain" id="PRO_5045709322" description="CAAX prenyl protease 2/Lysostaphin resistance protein A-like domain-containing protein" evidence="2">
    <location>
        <begin position="23"/>
        <end position="285"/>
    </location>
</feature>
<feature type="transmembrane region" description="Helical" evidence="1">
    <location>
        <begin position="81"/>
        <end position="97"/>
    </location>
</feature>
<evidence type="ECO:0000256" key="2">
    <source>
        <dbReference type="SAM" id="SignalP"/>
    </source>
</evidence>
<organism evidence="4 5">
    <name type="scientific">Plantactinospora endophytica</name>
    <dbReference type="NCBI Taxonomy" id="673535"/>
    <lineage>
        <taxon>Bacteria</taxon>
        <taxon>Bacillati</taxon>
        <taxon>Actinomycetota</taxon>
        <taxon>Actinomycetes</taxon>
        <taxon>Micromonosporales</taxon>
        <taxon>Micromonosporaceae</taxon>
        <taxon>Plantactinospora</taxon>
    </lineage>
</organism>
<evidence type="ECO:0000256" key="1">
    <source>
        <dbReference type="SAM" id="Phobius"/>
    </source>
</evidence>
<keyword evidence="1" id="KW-0812">Transmembrane</keyword>